<dbReference type="AlphaFoldDB" id="A0A3B5K1M9"/>
<proteinExistence type="predicted"/>
<evidence type="ECO:0000313" key="3">
    <source>
        <dbReference type="Proteomes" id="UP000005226"/>
    </source>
</evidence>
<dbReference type="Proteomes" id="UP000005226">
    <property type="component" value="Chromosome 1"/>
</dbReference>
<name>A0A3B5K1M9_TAKRU</name>
<accession>A0A3B5K1M9</accession>
<reference evidence="2 3" key="1">
    <citation type="journal article" date="2011" name="Genome Biol. Evol.">
        <title>Integration of the genetic map and genome assembly of fugu facilitates insights into distinct features of genome evolution in teleosts and mammals.</title>
        <authorList>
            <person name="Kai W."/>
            <person name="Kikuchi K."/>
            <person name="Tohari S."/>
            <person name="Chew A.K."/>
            <person name="Tay A."/>
            <person name="Fujiwara A."/>
            <person name="Hosoya S."/>
            <person name="Suetake H."/>
            <person name="Naruse K."/>
            <person name="Brenner S."/>
            <person name="Suzuki Y."/>
            <person name="Venkatesh B."/>
        </authorList>
    </citation>
    <scope>NUCLEOTIDE SEQUENCE [LARGE SCALE GENOMIC DNA]</scope>
</reference>
<evidence type="ECO:0000256" key="1">
    <source>
        <dbReference type="SAM" id="MobiDB-lite"/>
    </source>
</evidence>
<evidence type="ECO:0000313" key="2">
    <source>
        <dbReference type="Ensembl" id="ENSTRUP00000049833.2"/>
    </source>
</evidence>
<dbReference type="OMA" id="KPAYHQG"/>
<dbReference type="InParanoid" id="A0A3B5K1M9"/>
<keyword evidence="3" id="KW-1185">Reference proteome</keyword>
<dbReference type="Ensembl" id="ENSTRUT00000050653.2">
    <property type="protein sequence ID" value="ENSTRUP00000049833.2"/>
    <property type="gene ID" value="ENSTRUG00000023326.2"/>
</dbReference>
<organism evidence="2 3">
    <name type="scientific">Takifugu rubripes</name>
    <name type="common">Japanese pufferfish</name>
    <name type="synonym">Fugu rubripes</name>
    <dbReference type="NCBI Taxonomy" id="31033"/>
    <lineage>
        <taxon>Eukaryota</taxon>
        <taxon>Metazoa</taxon>
        <taxon>Chordata</taxon>
        <taxon>Craniata</taxon>
        <taxon>Vertebrata</taxon>
        <taxon>Euteleostomi</taxon>
        <taxon>Actinopterygii</taxon>
        <taxon>Neopterygii</taxon>
        <taxon>Teleostei</taxon>
        <taxon>Neoteleostei</taxon>
        <taxon>Acanthomorphata</taxon>
        <taxon>Eupercaria</taxon>
        <taxon>Tetraodontiformes</taxon>
        <taxon>Tetradontoidea</taxon>
        <taxon>Tetraodontidae</taxon>
        <taxon>Takifugu</taxon>
    </lineage>
</organism>
<feature type="region of interest" description="Disordered" evidence="1">
    <location>
        <begin position="1"/>
        <end position="22"/>
    </location>
</feature>
<reference evidence="2" key="3">
    <citation type="submission" date="2025-09" db="UniProtKB">
        <authorList>
            <consortium name="Ensembl"/>
        </authorList>
    </citation>
    <scope>IDENTIFICATION</scope>
</reference>
<feature type="region of interest" description="Disordered" evidence="1">
    <location>
        <begin position="35"/>
        <end position="88"/>
    </location>
</feature>
<dbReference type="GeneTree" id="ENSGT00910000148192"/>
<feature type="compositionally biased region" description="Basic and acidic residues" evidence="1">
    <location>
        <begin position="35"/>
        <end position="45"/>
    </location>
</feature>
<sequence length="106" mass="11598">MDVEEWAQSGVRAAPQDLDKHLPELSGGQVVEEGVSHGGERHIAPEEIGGPAGLGQRCHHNAADLGGEPAQHQGGNNEPWKKWRQRAREAQRLTSRMVFLLNPPAR</sequence>
<protein>
    <submittedName>
        <fullName evidence="2">Uncharacterized protein</fullName>
    </submittedName>
</protein>
<reference evidence="2" key="2">
    <citation type="submission" date="2025-08" db="UniProtKB">
        <authorList>
            <consortium name="Ensembl"/>
        </authorList>
    </citation>
    <scope>IDENTIFICATION</scope>
</reference>